<keyword evidence="2" id="KW-0472">Membrane</keyword>
<sequence>MVPPDSARPVVAIVGSVDPGRTYSPELRHPGSAPTACRELGRQLALAGYDLAVFSANPRYVEHDVVHGYAQEDGAVFAHVPRHRDADFGLPPGSPAAVHTVRDTGPEWEVSFYRTLLTCDALLLVGGGQSTRVAGVIALSQRIPMLPVAAFGGGASQVWVNLDKVRNDTTDDDITLLGQDWRPDSARRLVECLDGQRLRRAQWLRERERAGRRASLSTGLGLTVALLLLVCALLGFGLAGEPGPATGRRLAVLVVTPLLAAMAGAVIRSSFEAADQWPRSAVRGLGAGVVSVLLYVASQLLTVPSLLDELDVRRLLFFTLPLGFSAGFTFDLVFERLRSGAAPDPPAPPAGQPPGPGPADRP</sequence>
<organism evidence="3 4">
    <name type="scientific">Streptomyces caeruleatus</name>
    <dbReference type="NCBI Taxonomy" id="661399"/>
    <lineage>
        <taxon>Bacteria</taxon>
        <taxon>Bacillati</taxon>
        <taxon>Actinomycetota</taxon>
        <taxon>Actinomycetes</taxon>
        <taxon>Kitasatosporales</taxon>
        <taxon>Streptomycetaceae</taxon>
        <taxon>Streptomyces</taxon>
    </lineage>
</organism>
<evidence type="ECO:0000256" key="1">
    <source>
        <dbReference type="SAM" id="MobiDB-lite"/>
    </source>
</evidence>
<reference evidence="3 4" key="1">
    <citation type="submission" date="2015-10" db="EMBL/GenBank/DDBJ databases">
        <title>Draft genome sequence of Streptomyces caeruleatus NRRL B-24802, type strain for the species Streptomyces caeruleatus.</title>
        <authorList>
            <person name="Ruckert C."/>
            <person name="Winkler A."/>
            <person name="Kalinowski J."/>
            <person name="Kampfer P."/>
            <person name="Glaeser S."/>
        </authorList>
    </citation>
    <scope>NUCLEOTIDE SEQUENCE [LARGE SCALE GENOMIC DNA]</scope>
    <source>
        <strain evidence="3 4">NRRL B-24802</strain>
    </source>
</reference>
<accession>A0A117RIU9</accession>
<keyword evidence="2" id="KW-0812">Transmembrane</keyword>
<keyword evidence="2" id="KW-1133">Transmembrane helix</keyword>
<feature type="region of interest" description="Disordered" evidence="1">
    <location>
        <begin position="341"/>
        <end position="362"/>
    </location>
</feature>
<evidence type="ECO:0000256" key="2">
    <source>
        <dbReference type="SAM" id="Phobius"/>
    </source>
</evidence>
<dbReference type="AlphaFoldDB" id="A0A117RIU9"/>
<feature type="transmembrane region" description="Helical" evidence="2">
    <location>
        <begin position="250"/>
        <end position="269"/>
    </location>
</feature>
<name>A0A117RIU9_9ACTN</name>
<comment type="caution">
    <text evidence="3">The sequence shown here is derived from an EMBL/GenBank/DDBJ whole genome shotgun (WGS) entry which is preliminary data.</text>
</comment>
<dbReference type="EMBL" id="LMWY01000056">
    <property type="protein sequence ID" value="KUN93179.1"/>
    <property type="molecule type" value="Genomic_DNA"/>
</dbReference>
<evidence type="ECO:0000313" key="4">
    <source>
        <dbReference type="Proteomes" id="UP000053429"/>
    </source>
</evidence>
<dbReference type="Proteomes" id="UP000053429">
    <property type="component" value="Unassembled WGS sequence"/>
</dbReference>
<dbReference type="RefSeq" id="WP_062724227.1">
    <property type="nucleotide sequence ID" value="NZ_KQ948942.1"/>
</dbReference>
<protein>
    <submittedName>
        <fullName evidence="3">Uncharacterized protein</fullName>
    </submittedName>
</protein>
<keyword evidence="4" id="KW-1185">Reference proteome</keyword>
<evidence type="ECO:0000313" key="3">
    <source>
        <dbReference type="EMBL" id="KUN93179.1"/>
    </source>
</evidence>
<feature type="transmembrane region" description="Helical" evidence="2">
    <location>
        <begin position="214"/>
        <end position="238"/>
    </location>
</feature>
<gene>
    <name evidence="3" type="ORF">AQJ67_38960</name>
</gene>
<dbReference type="STRING" id="661399.AQJ67_38960"/>
<feature type="compositionally biased region" description="Pro residues" evidence="1">
    <location>
        <begin position="343"/>
        <end position="362"/>
    </location>
</feature>
<feature type="transmembrane region" description="Helical" evidence="2">
    <location>
        <begin position="315"/>
        <end position="334"/>
    </location>
</feature>
<feature type="transmembrane region" description="Helical" evidence="2">
    <location>
        <begin position="281"/>
        <end position="303"/>
    </location>
</feature>
<dbReference type="OrthoDB" id="3423972at2"/>
<proteinExistence type="predicted"/>